<dbReference type="AlphaFoldDB" id="V2WUM0"/>
<keyword evidence="3" id="KW-1185">Reference proteome</keyword>
<sequence>MLFCAKFDIFNFEAIVDDVQLSKRDEIGDIVDMYGDFDDAASVVESESLSSESGESSSGFEVEDVEEMEKQLDVFVDANKASEVYESFFFHVDQLAEFEDFNHSISFKTANATPGLLVIPATPKKSKTGKTFRAPVNPPPYLALPPTPSRVREPESQEAGPQIATSKHGNEGSVFVYLYLWNWGRGVCLLWAL</sequence>
<reference evidence="2 3" key="1">
    <citation type="journal article" date="2014" name="BMC Genomics">
        <title>Genome and secretome analysis of the hemibiotrophic fungal pathogen, Moniliophthora roreri, which causes frosty pod rot disease of cacao: mechanisms of the biotrophic and necrotrophic phases.</title>
        <authorList>
            <person name="Meinhardt L.W."/>
            <person name="Costa G.G.L."/>
            <person name="Thomazella D.P.T."/>
            <person name="Teixeira P.J.P.L."/>
            <person name="Carazzolle M.F."/>
            <person name="Schuster S.C."/>
            <person name="Carlson J.E."/>
            <person name="Guiltinan M.J."/>
            <person name="Mieczkowski P."/>
            <person name="Farmer A."/>
            <person name="Ramaraj T."/>
            <person name="Crozier J."/>
            <person name="Davis R.E."/>
            <person name="Shao J."/>
            <person name="Melnick R.L."/>
            <person name="Pereira G.A.G."/>
            <person name="Bailey B.A."/>
        </authorList>
    </citation>
    <scope>NUCLEOTIDE SEQUENCE [LARGE SCALE GENOMIC DNA]</scope>
    <source>
        <strain evidence="2 3">MCA 2997</strain>
    </source>
</reference>
<gene>
    <name evidence="2" type="ORF">Moror_7560</name>
</gene>
<accession>V2WUM0</accession>
<protein>
    <submittedName>
        <fullName evidence="2">Uncharacterized protein</fullName>
    </submittedName>
</protein>
<dbReference type="EMBL" id="AWSO01001419">
    <property type="protein sequence ID" value="ESK83900.1"/>
    <property type="molecule type" value="Genomic_DNA"/>
</dbReference>
<proteinExistence type="predicted"/>
<organism evidence="2 3">
    <name type="scientific">Moniliophthora roreri (strain MCA 2997)</name>
    <name type="common">Cocoa frosty pod rot fungus</name>
    <name type="synonym">Crinipellis roreri</name>
    <dbReference type="NCBI Taxonomy" id="1381753"/>
    <lineage>
        <taxon>Eukaryota</taxon>
        <taxon>Fungi</taxon>
        <taxon>Dikarya</taxon>
        <taxon>Basidiomycota</taxon>
        <taxon>Agaricomycotina</taxon>
        <taxon>Agaricomycetes</taxon>
        <taxon>Agaricomycetidae</taxon>
        <taxon>Agaricales</taxon>
        <taxon>Marasmiineae</taxon>
        <taxon>Marasmiaceae</taxon>
        <taxon>Moniliophthora</taxon>
    </lineage>
</organism>
<evidence type="ECO:0000256" key="1">
    <source>
        <dbReference type="SAM" id="MobiDB-lite"/>
    </source>
</evidence>
<name>V2WUM0_MONRO</name>
<dbReference type="Proteomes" id="UP000017559">
    <property type="component" value="Unassembled WGS sequence"/>
</dbReference>
<evidence type="ECO:0000313" key="3">
    <source>
        <dbReference type="Proteomes" id="UP000017559"/>
    </source>
</evidence>
<dbReference type="KEGG" id="mrr:Moror_7560"/>
<dbReference type="OrthoDB" id="3091410at2759"/>
<comment type="caution">
    <text evidence="2">The sequence shown here is derived from an EMBL/GenBank/DDBJ whole genome shotgun (WGS) entry which is preliminary data.</text>
</comment>
<feature type="region of interest" description="Disordered" evidence="1">
    <location>
        <begin position="144"/>
        <end position="165"/>
    </location>
</feature>
<evidence type="ECO:0000313" key="2">
    <source>
        <dbReference type="EMBL" id="ESK83900.1"/>
    </source>
</evidence>
<dbReference type="HOGENOM" id="CLU_1518252_0_0_1"/>